<evidence type="ECO:0000313" key="2">
    <source>
        <dbReference type="EMBL" id="GAH68903.1"/>
    </source>
</evidence>
<name>X0Z9M2_9ZZZZ</name>
<dbReference type="AlphaFoldDB" id="X0Z9M2"/>
<dbReference type="EMBL" id="BARU01044530">
    <property type="protein sequence ID" value="GAH78668.1"/>
    <property type="molecule type" value="Genomic_DNA"/>
</dbReference>
<protein>
    <submittedName>
        <fullName evidence="1">Uncharacterized protein</fullName>
    </submittedName>
</protein>
<accession>X0Z9M2</accession>
<sequence length="46" mass="5522">MKLGDSGLKIDPTDKIKKYAYWERLKVSEIVNQALREFFEKKKFTK</sequence>
<reference evidence="1" key="1">
    <citation type="journal article" date="2014" name="Front. Microbiol.">
        <title>High frequency of phylogenetically diverse reductive dehalogenase-homologous genes in deep subseafloor sedimentary metagenomes.</title>
        <authorList>
            <person name="Kawai M."/>
            <person name="Futagami T."/>
            <person name="Toyoda A."/>
            <person name="Takaki Y."/>
            <person name="Nishi S."/>
            <person name="Hori S."/>
            <person name="Arai W."/>
            <person name="Tsubouchi T."/>
            <person name="Morono Y."/>
            <person name="Uchiyama I."/>
            <person name="Ito T."/>
            <person name="Fujiyama A."/>
            <person name="Inagaki F."/>
            <person name="Takami H."/>
        </authorList>
    </citation>
    <scope>NUCLEOTIDE SEQUENCE</scope>
    <source>
        <strain evidence="1">Expedition CK06-06</strain>
    </source>
</reference>
<gene>
    <name evidence="1" type="ORF">S01H4_10571</name>
    <name evidence="2" type="ORF">S03H2_45178</name>
    <name evidence="3" type="ORF">S03H2_67883</name>
</gene>
<comment type="caution">
    <text evidence="1">The sequence shown here is derived from an EMBL/GenBank/DDBJ whole genome shotgun (WGS) entry which is preliminary data.</text>
</comment>
<dbReference type="EMBL" id="BART01004076">
    <property type="protein sequence ID" value="GAG65949.1"/>
    <property type="molecule type" value="Genomic_DNA"/>
</dbReference>
<evidence type="ECO:0000313" key="1">
    <source>
        <dbReference type="EMBL" id="GAG65949.1"/>
    </source>
</evidence>
<organism evidence="1">
    <name type="scientific">marine sediment metagenome</name>
    <dbReference type="NCBI Taxonomy" id="412755"/>
    <lineage>
        <taxon>unclassified sequences</taxon>
        <taxon>metagenomes</taxon>
        <taxon>ecological metagenomes</taxon>
    </lineage>
</organism>
<proteinExistence type="predicted"/>
<evidence type="ECO:0000313" key="3">
    <source>
        <dbReference type="EMBL" id="GAH78668.1"/>
    </source>
</evidence>
<dbReference type="EMBL" id="BARU01028285">
    <property type="protein sequence ID" value="GAH68903.1"/>
    <property type="molecule type" value="Genomic_DNA"/>
</dbReference>